<proteinExistence type="predicted"/>
<dbReference type="EMBL" id="KK107022">
    <property type="protein sequence ID" value="EZA62308.1"/>
    <property type="molecule type" value="Genomic_DNA"/>
</dbReference>
<evidence type="ECO:0000313" key="1">
    <source>
        <dbReference type="EMBL" id="EZA62308.1"/>
    </source>
</evidence>
<name>A0A026X2J8_OOCBI</name>
<gene>
    <name evidence="1" type="ORF">X777_04047</name>
</gene>
<keyword evidence="2" id="KW-1185">Reference proteome</keyword>
<evidence type="ECO:0008006" key="3">
    <source>
        <dbReference type="Google" id="ProtNLM"/>
    </source>
</evidence>
<dbReference type="Proteomes" id="UP000053097">
    <property type="component" value="Unassembled WGS sequence"/>
</dbReference>
<dbReference type="OMA" id="GTCAYIA"/>
<sequence length="124" mass="14459">MMRDVEQIPEPGLIRVRTYSRFRNATRYQSWIAYRLVRENELDAEMNDDDDDMSPIQGYYCTCKTGARMVGTCAYIASILWFMGYARHQQNIRYPSTRLLRDIPDAANRAPPVDPNNMANMRDA</sequence>
<reference evidence="1 2" key="1">
    <citation type="journal article" date="2014" name="Curr. Biol.">
        <title>The genome of the clonal raider ant Cerapachys biroi.</title>
        <authorList>
            <person name="Oxley P.R."/>
            <person name="Ji L."/>
            <person name="Fetter-Pruneda I."/>
            <person name="McKenzie S.K."/>
            <person name="Li C."/>
            <person name="Hu H."/>
            <person name="Zhang G."/>
            <person name="Kronauer D.J."/>
        </authorList>
    </citation>
    <scope>NUCLEOTIDE SEQUENCE [LARGE SCALE GENOMIC DNA]</scope>
</reference>
<protein>
    <recommendedName>
        <fullName evidence="3">SWIM-type domain-containing protein</fullName>
    </recommendedName>
</protein>
<organism evidence="1 2">
    <name type="scientific">Ooceraea biroi</name>
    <name type="common">Clonal raider ant</name>
    <name type="synonym">Cerapachys biroi</name>
    <dbReference type="NCBI Taxonomy" id="2015173"/>
    <lineage>
        <taxon>Eukaryota</taxon>
        <taxon>Metazoa</taxon>
        <taxon>Ecdysozoa</taxon>
        <taxon>Arthropoda</taxon>
        <taxon>Hexapoda</taxon>
        <taxon>Insecta</taxon>
        <taxon>Pterygota</taxon>
        <taxon>Neoptera</taxon>
        <taxon>Endopterygota</taxon>
        <taxon>Hymenoptera</taxon>
        <taxon>Apocrita</taxon>
        <taxon>Aculeata</taxon>
        <taxon>Formicoidea</taxon>
        <taxon>Formicidae</taxon>
        <taxon>Dorylinae</taxon>
        <taxon>Ooceraea</taxon>
    </lineage>
</organism>
<dbReference type="AlphaFoldDB" id="A0A026X2J8"/>
<accession>A0A026X2J8</accession>
<evidence type="ECO:0000313" key="2">
    <source>
        <dbReference type="Proteomes" id="UP000053097"/>
    </source>
</evidence>